<feature type="compositionally biased region" description="Polar residues" evidence="2">
    <location>
        <begin position="412"/>
        <end position="433"/>
    </location>
</feature>
<evidence type="ECO:0000313" key="3">
    <source>
        <dbReference type="Proteomes" id="UP001652741"/>
    </source>
</evidence>
<feature type="compositionally biased region" description="Basic and acidic residues" evidence="2">
    <location>
        <begin position="1119"/>
        <end position="1144"/>
    </location>
</feature>
<proteinExistence type="inferred from homology"/>
<feature type="compositionally biased region" description="Polar residues" evidence="2">
    <location>
        <begin position="173"/>
        <end position="182"/>
    </location>
</feature>
<name>A0ABM3EI52_SALSA</name>
<feature type="compositionally biased region" description="Polar residues" evidence="2">
    <location>
        <begin position="1145"/>
        <end position="1158"/>
    </location>
</feature>
<feature type="region of interest" description="Disordered" evidence="2">
    <location>
        <begin position="211"/>
        <end position="250"/>
    </location>
</feature>
<dbReference type="GeneID" id="106600349"/>
<comment type="similarity">
    <text evidence="1">Belongs to the apolipoprotein L family.</text>
</comment>
<dbReference type="RefSeq" id="XP_045570737.1">
    <property type="nucleotide sequence ID" value="XM_045714781.1"/>
</dbReference>
<feature type="compositionally biased region" description="Low complexity" evidence="2">
    <location>
        <begin position="328"/>
        <end position="339"/>
    </location>
</feature>
<accession>A0ABM3EI52</accession>
<feature type="region of interest" description="Disordered" evidence="2">
    <location>
        <begin position="272"/>
        <end position="587"/>
    </location>
</feature>
<dbReference type="Proteomes" id="UP001652741">
    <property type="component" value="Chromosome ssa03"/>
</dbReference>
<dbReference type="PANTHER" id="PTHR14096">
    <property type="entry name" value="APOLIPOPROTEIN L"/>
    <property type="match status" value="1"/>
</dbReference>
<evidence type="ECO:0000313" key="4">
    <source>
        <dbReference type="RefSeq" id="XP_045570737.1"/>
    </source>
</evidence>
<feature type="compositionally biased region" description="Polar residues" evidence="2">
    <location>
        <begin position="142"/>
        <end position="152"/>
    </location>
</feature>
<feature type="region of interest" description="Disordered" evidence="2">
    <location>
        <begin position="613"/>
        <end position="655"/>
    </location>
</feature>
<keyword evidence="3" id="KW-1185">Reference proteome</keyword>
<gene>
    <name evidence="4" type="primary">LOC106600349</name>
</gene>
<reference evidence="4" key="1">
    <citation type="submission" date="2025-08" db="UniProtKB">
        <authorList>
            <consortium name="RefSeq"/>
        </authorList>
    </citation>
    <scope>IDENTIFICATION</scope>
</reference>
<evidence type="ECO:0000256" key="2">
    <source>
        <dbReference type="SAM" id="MobiDB-lite"/>
    </source>
</evidence>
<feature type="compositionally biased region" description="Basic and acidic residues" evidence="2">
    <location>
        <begin position="1076"/>
        <end position="1103"/>
    </location>
</feature>
<feature type="compositionally biased region" description="Low complexity" evidence="2">
    <location>
        <begin position="494"/>
        <end position="506"/>
    </location>
</feature>
<feature type="compositionally biased region" description="Polar residues" evidence="2">
    <location>
        <begin position="365"/>
        <end position="385"/>
    </location>
</feature>
<dbReference type="PANTHER" id="PTHR14096:SF34">
    <property type="entry name" value="APOLIPOPROTEIN L3-LIKE-RELATED"/>
    <property type="match status" value="1"/>
</dbReference>
<dbReference type="InterPro" id="IPR008405">
    <property type="entry name" value="ApoL"/>
</dbReference>
<protein>
    <submittedName>
        <fullName evidence="4">Uncharacterized protein isoform X1</fullName>
    </submittedName>
</protein>
<feature type="compositionally biased region" description="Basic residues" evidence="2">
    <location>
        <begin position="1104"/>
        <end position="1118"/>
    </location>
</feature>
<feature type="compositionally biased region" description="Basic and acidic residues" evidence="2">
    <location>
        <begin position="1313"/>
        <end position="1368"/>
    </location>
</feature>
<feature type="region of interest" description="Disordered" evidence="2">
    <location>
        <begin position="1076"/>
        <end position="1476"/>
    </location>
</feature>
<feature type="compositionally biased region" description="Polar residues" evidence="2">
    <location>
        <begin position="117"/>
        <end position="126"/>
    </location>
</feature>
<feature type="region of interest" description="Disordered" evidence="2">
    <location>
        <begin position="1"/>
        <end position="182"/>
    </location>
</feature>
<feature type="compositionally biased region" description="Basic and acidic residues" evidence="2">
    <location>
        <begin position="70"/>
        <end position="79"/>
    </location>
</feature>
<feature type="compositionally biased region" description="Basic and acidic residues" evidence="2">
    <location>
        <begin position="1160"/>
        <end position="1260"/>
    </location>
</feature>
<feature type="compositionally biased region" description="Basic and acidic residues" evidence="2">
    <location>
        <begin position="127"/>
        <end position="141"/>
    </location>
</feature>
<feature type="compositionally biased region" description="Polar residues" evidence="2">
    <location>
        <begin position="233"/>
        <end position="250"/>
    </location>
</feature>
<feature type="compositionally biased region" description="Basic and acidic residues" evidence="2">
    <location>
        <begin position="1269"/>
        <end position="1290"/>
    </location>
</feature>
<dbReference type="Pfam" id="PF05461">
    <property type="entry name" value="ApoL"/>
    <property type="match status" value="1"/>
</dbReference>
<organism evidence="3 4">
    <name type="scientific">Salmo salar</name>
    <name type="common">Atlantic salmon</name>
    <dbReference type="NCBI Taxonomy" id="8030"/>
    <lineage>
        <taxon>Eukaryota</taxon>
        <taxon>Metazoa</taxon>
        <taxon>Chordata</taxon>
        <taxon>Craniata</taxon>
        <taxon>Vertebrata</taxon>
        <taxon>Euteleostomi</taxon>
        <taxon>Actinopterygii</taxon>
        <taxon>Neopterygii</taxon>
        <taxon>Teleostei</taxon>
        <taxon>Protacanthopterygii</taxon>
        <taxon>Salmoniformes</taxon>
        <taxon>Salmonidae</taxon>
        <taxon>Salmoninae</taxon>
        <taxon>Salmo</taxon>
    </lineage>
</organism>
<sequence length="1476" mass="164082">MEQCMVKPDVKRNQQKQPLPPPKPAKEANRNLIQTETRGKQARTPVVPSRVRPTAKEPNVMARHSSRKRTQAEHIKGSTEMDISPIKASDPREDETDLKRDQFGGLGGMFQKLQKEPTPTFTSYMSDNEKPEEPTPEKEQSSENTKMRLSQAKQDKGGLMGGMFRKATKDKLSSPSLTDNLSVPSELLASNNSLSDNNNIKFQEKGKEIFSGMFKKSSKPVEEPPQAEEDQQSLHSELSASNDCLSDNNNSKAKGGLFSGILKKFPKAPREGTLAEALHSEHSDSNDSLSKNNSKEKGGTFSGMFIKSPKPAADASQPEDKRSLQGELSASNDSLADNSNPKEKEGMFSGILKRKTKAPADGTPAQENLSTRYELSASNDSLSENTKSREKKGLFSGILKKTPKASGDETPVQDNLATCSELSVSNNILSDTNNTKEKGSLFSGMFKKSPIPADEGSQQEEERSKFSGMFQKSPKPADEGCQPEEDKRSLHSELSASNDSLSDNNNPKGKGIFSGMFKKAPKKAEASQAEEDSDLGTDCNDNLSESKEKTAILGLTGIFKRAPRPSPKPSPRSTVDKDPLTEYEELSASNDSLSDFTTIKENLSAQIELSASNDSFSDTTTTSKEKKGGFGGIFRRTPKPFEQQDSMDTEPPVRGKLRRQRTIKMKRRVVSFQVKRTLQRIPKCTAARDSDKEHVELQGVATLQESTVEIQPVEMAAYPTDGVNLLESEEESDGLLDWWRSVEGWEQWNETSHFQEDEADMVVEQVADRVFMAARLFVRLFNQRGASLQGRILELLAQADAADQFHKRTVTAAVGGGVASVCGSVATITGLILAPFTFGASIIVTAVGISVATAGSIASATANITDTVHSNMDCKKVEKMIQGYQEEIKDIRECMEFVQEGMEALQEGNFEKYTESAAKKALNHNIKHVMKEGGRAGKKLMINTDKLISTVQVLGVAGGAAKAVKAISVTTGVMSALFLALDVFFLAKDSHELRKGAKTKFASEIREMCKDLQDGLLELNKVKTQLQKTMDGIELEEYEEEEEVEVEVDDDLESDPVKLAQLEQELDQLEEKLDKKVQEEQKWNKSKEEADKSEEREIKEEKNTKKKDGKKEKARPKSKTIELGKLCETEKVEMEKEWTTERGDTNGSVKGDNSSVQNKKGSEKGKMKDKGMESRNTNEKGNVEGKKEKRNDRGSRNEEGEEKARKTEKQKGRGNKNEPADTKKGISHENVESERGKSERVKEQKAAGLETKMRVRETSERGNASRHSSKTDKEQIQKRSQRERGSRDEIPEIAPGRRRSKDLKCGSITETGEMERMSKTERGGVERGVRNWRAEMDRGSKDKYSVDLKGDSERGKTKEESEVKRTSGVERGTAKGTSKEEGVIERMSRGENKDRELGCKRERAEEKRGSKIEKMQRKFESGREGGIRNEDEVVHQSERDRKEGDVERNRRDGDAEQKPLRQGSRPRSKAICQFYI</sequence>
<feature type="compositionally biased region" description="Basic and acidic residues" evidence="2">
    <location>
        <begin position="1377"/>
        <end position="1459"/>
    </location>
</feature>
<evidence type="ECO:0000256" key="1">
    <source>
        <dbReference type="ARBA" id="ARBA00010090"/>
    </source>
</evidence>